<sequence>MKYSFLLIYILVFVVNLQVTDPTIDVIYASGNDYELILVAEEDEASMKPYMSALLEFKETESHSFEFTREEMTAQEVTNSSKEIPSIIVKREGTVIGDVSGESLSKQQIVKQLNTILQDQKL</sequence>
<evidence type="ECO:0000313" key="1">
    <source>
        <dbReference type="EMBL" id="SIS38118.1"/>
    </source>
</evidence>
<dbReference type="STRING" id="570947.SAMN05421687_101534"/>
<protein>
    <recommendedName>
        <fullName evidence="3">Thioredoxin</fullName>
    </recommendedName>
</protein>
<evidence type="ECO:0000313" key="2">
    <source>
        <dbReference type="Proteomes" id="UP000187608"/>
    </source>
</evidence>
<proteinExistence type="predicted"/>
<keyword evidence="2" id="KW-1185">Reference proteome</keyword>
<dbReference type="OrthoDB" id="9855360at2"/>
<accession>A0A1N7IM05</accession>
<reference evidence="2" key="1">
    <citation type="submission" date="2017-01" db="EMBL/GenBank/DDBJ databases">
        <authorList>
            <person name="Varghese N."/>
            <person name="Submissions S."/>
        </authorList>
    </citation>
    <scope>NUCLEOTIDE SEQUENCE [LARGE SCALE GENOMIC DNA]</scope>
    <source>
        <strain evidence="2">DSM 23127</strain>
    </source>
</reference>
<dbReference type="RefSeq" id="WP_076556790.1">
    <property type="nucleotide sequence ID" value="NZ_FTOC01000001.1"/>
</dbReference>
<evidence type="ECO:0008006" key="3">
    <source>
        <dbReference type="Google" id="ProtNLM"/>
    </source>
</evidence>
<dbReference type="EMBL" id="FTOC01000001">
    <property type="protein sequence ID" value="SIS38118.1"/>
    <property type="molecule type" value="Genomic_DNA"/>
</dbReference>
<gene>
    <name evidence="1" type="ORF">SAMN05421687_101534</name>
</gene>
<name>A0A1N7IM05_9BACI</name>
<organism evidence="1 2">
    <name type="scientific">Salimicrobium flavidum</name>
    <dbReference type="NCBI Taxonomy" id="570947"/>
    <lineage>
        <taxon>Bacteria</taxon>
        <taxon>Bacillati</taxon>
        <taxon>Bacillota</taxon>
        <taxon>Bacilli</taxon>
        <taxon>Bacillales</taxon>
        <taxon>Bacillaceae</taxon>
        <taxon>Salimicrobium</taxon>
    </lineage>
</organism>
<dbReference type="AlphaFoldDB" id="A0A1N7IM05"/>
<dbReference type="Proteomes" id="UP000187608">
    <property type="component" value="Unassembled WGS sequence"/>
</dbReference>